<dbReference type="AlphaFoldDB" id="A0A4U1C2V9"/>
<proteinExistence type="predicted"/>
<comment type="caution">
    <text evidence="1">The sequence shown here is derived from an EMBL/GenBank/DDBJ whole genome shotgun (WGS) entry which is preliminary data.</text>
</comment>
<dbReference type="Proteomes" id="UP000308181">
    <property type="component" value="Unassembled WGS sequence"/>
</dbReference>
<dbReference type="GO" id="GO:0009295">
    <property type="term" value="C:nucleoid"/>
    <property type="evidence" value="ECO:0007669"/>
    <property type="project" value="InterPro"/>
</dbReference>
<dbReference type="EMBL" id="SWBP01000003">
    <property type="protein sequence ID" value="TKB97524.1"/>
    <property type="molecule type" value="Genomic_DNA"/>
</dbReference>
<accession>A0A4U1C2V9</accession>
<protein>
    <submittedName>
        <fullName evidence="1">Nucleoid-associated protein</fullName>
    </submittedName>
</protein>
<name>A0A4U1C2V9_9SPHI</name>
<evidence type="ECO:0000313" key="2">
    <source>
        <dbReference type="Proteomes" id="UP000308181"/>
    </source>
</evidence>
<gene>
    <name evidence="1" type="ORF">FA046_09115</name>
</gene>
<reference evidence="1 2" key="1">
    <citation type="submission" date="2019-04" db="EMBL/GenBank/DDBJ databases">
        <title>Pedobacter sp. AR-3-17 sp. nov., isolated from Arctic soil.</title>
        <authorList>
            <person name="Dahal R.H."/>
            <person name="Kim D.-U."/>
        </authorList>
    </citation>
    <scope>NUCLEOTIDE SEQUENCE [LARGE SCALE GENOMIC DNA]</scope>
    <source>
        <strain evidence="1 2">AR-3-17</strain>
    </source>
</reference>
<sequence length="352" mass="41038">MITSFEASLEQLSVHKAGNKSQDDYFVLSDAPLTLHDELLNNLLMQYFLKPFEKVNEVYRFMHSGNDLALNEVYHYAKKCFENTNNFHDLSQQLTRHLYDVSTHPKIKSGEVYVVLFNDVQIEGELHQALGIFKSETKETYLKVYPDAGGFNLSYEQEAINIQKLDKGCLIINTESEEGYKVVVIDQTNKTQDAAVYWKDDFLKLKIRNDSFNQTNNVLGLYKNFVNEKIDEDFTISKPDKIDLLNKSMKYFKEKEKFDFDEFSNEVIGNETASNSFKSMVQNYEQEFETPLSNGFDISNQAVKKQNSNYKTVLKLDKNFHVYIHGDRKLMEEGFDAEKGMKYYTLFFKEES</sequence>
<dbReference type="RefSeq" id="WP_136826100.1">
    <property type="nucleotide sequence ID" value="NZ_SWBP01000003.1"/>
</dbReference>
<dbReference type="OrthoDB" id="9153118at2"/>
<keyword evidence="2" id="KW-1185">Reference proteome</keyword>
<evidence type="ECO:0000313" key="1">
    <source>
        <dbReference type="EMBL" id="TKB97524.1"/>
    </source>
</evidence>
<organism evidence="1 2">
    <name type="scientific">Pedobacter cryophilus</name>
    <dbReference type="NCBI Taxonomy" id="2571271"/>
    <lineage>
        <taxon>Bacteria</taxon>
        <taxon>Pseudomonadati</taxon>
        <taxon>Bacteroidota</taxon>
        <taxon>Sphingobacteriia</taxon>
        <taxon>Sphingobacteriales</taxon>
        <taxon>Sphingobacteriaceae</taxon>
        <taxon>Pedobacter</taxon>
    </lineage>
</organism>